<organism evidence="2 3">
    <name type="scientific">Dictyobacter arantiisoli</name>
    <dbReference type="NCBI Taxonomy" id="2014874"/>
    <lineage>
        <taxon>Bacteria</taxon>
        <taxon>Bacillati</taxon>
        <taxon>Chloroflexota</taxon>
        <taxon>Ktedonobacteria</taxon>
        <taxon>Ktedonobacterales</taxon>
        <taxon>Dictyobacteraceae</taxon>
        <taxon>Dictyobacter</taxon>
    </lineage>
</organism>
<dbReference type="InterPro" id="IPR038280">
    <property type="entry name" value="ResT/TelK_cat_sf"/>
</dbReference>
<proteinExistence type="predicted"/>
<dbReference type="AlphaFoldDB" id="A0A5A5TKU0"/>
<feature type="region of interest" description="Disordered" evidence="1">
    <location>
        <begin position="157"/>
        <end position="189"/>
    </location>
</feature>
<protein>
    <submittedName>
        <fullName evidence="2">Uncharacterized protein</fullName>
    </submittedName>
</protein>
<evidence type="ECO:0000313" key="2">
    <source>
        <dbReference type="EMBL" id="GCF11716.1"/>
    </source>
</evidence>
<gene>
    <name evidence="2" type="ORF">KDI_52800</name>
</gene>
<dbReference type="OrthoDB" id="500642at2"/>
<reference evidence="2 3" key="1">
    <citation type="submission" date="2019-01" db="EMBL/GenBank/DDBJ databases">
        <title>Draft genome sequence of Dictyobacter sp. Uno17.</title>
        <authorList>
            <person name="Wang C.M."/>
            <person name="Zheng Y."/>
            <person name="Sakai Y."/>
            <person name="Abe K."/>
            <person name="Yokota A."/>
            <person name="Yabe S."/>
        </authorList>
    </citation>
    <scope>NUCLEOTIDE SEQUENCE [LARGE SCALE GENOMIC DNA]</scope>
    <source>
        <strain evidence="2 3">Uno17</strain>
    </source>
</reference>
<evidence type="ECO:0000256" key="1">
    <source>
        <dbReference type="SAM" id="MobiDB-lite"/>
    </source>
</evidence>
<sequence>MYRAFLLVDAIGRLRHLMDWDELIDEYSPKYQKYNKVVNELVVQQFSELIPVRPTREQLSLHVLRTIFARIATYWYGPPEVADITYMAQIQGHRHILDPEVVPGETPQEIKDKQLNYAANANYFDYKIGRKLADGSFHPVGDQGIKLGQPGVTRLRAFPAPVPTEGPEETTPTRKGKGKAKKESASEWAPVTVRRHTREWYRELSQGAKARGSRQSEVDDAFLRTLLTQYVVSGQADAAVFTASPLSLDLAEMPEPTRDLFRQAMAMSGATDLFSFLLAAAEPEAQRLLHQEQRHTARSYETVATKALDTRDPGARQELYRRAVFSIMAYNQEHQLSERWYLSDRALQSLAGGRKDFIKQYKETHAEEIEAHHRALSIQEGFNRKPGKPQIQDLIALPNEPEAFPWGRSSSPSN</sequence>
<accession>A0A5A5TKU0</accession>
<dbReference type="Gene3D" id="1.10.443.30">
    <property type="entry name" value="Telomere resolvase"/>
    <property type="match status" value="1"/>
</dbReference>
<comment type="caution">
    <text evidence="2">The sequence shown here is derived from an EMBL/GenBank/DDBJ whole genome shotgun (WGS) entry which is preliminary data.</text>
</comment>
<dbReference type="Proteomes" id="UP000322530">
    <property type="component" value="Unassembled WGS sequence"/>
</dbReference>
<dbReference type="EMBL" id="BIXY01000137">
    <property type="protein sequence ID" value="GCF11716.1"/>
    <property type="molecule type" value="Genomic_DNA"/>
</dbReference>
<keyword evidence="3" id="KW-1185">Reference proteome</keyword>
<name>A0A5A5TKU0_9CHLR</name>
<evidence type="ECO:0000313" key="3">
    <source>
        <dbReference type="Proteomes" id="UP000322530"/>
    </source>
</evidence>